<feature type="transmembrane region" description="Helical" evidence="2">
    <location>
        <begin position="23"/>
        <end position="44"/>
    </location>
</feature>
<feature type="transmembrane region" description="Helical" evidence="2">
    <location>
        <begin position="145"/>
        <end position="161"/>
    </location>
</feature>
<name>A0AAU8MLD8_9GAMM</name>
<evidence type="ECO:0000256" key="2">
    <source>
        <dbReference type="SAM" id="Phobius"/>
    </source>
</evidence>
<sequence length="347" mass="38342">MSDLPTPPPLPSTTPPATPRPPLLAEIVPLLIGTAVGLLLRWIFDGEPGERFAPMLPIFFLLAPAAIGAVTVFVAERLRARSVRYHVFAPMATVVLVLLGSMAALWEGIICVLLALPAFLLLGSLGGVVMGLLCRHAGWSKTPTVYGIAVLPLLLGLAGVGQDTPVRYRAVERRVRVQASPAEVWKHLLDADRIRAGEVDRAWMYRIGVPLPLFGLTHQTPTGLVREVRMGRGIAFRQMSADWQPQRRVRWQYLFDADSVPPRALDDHVRIGGHYFDLRDTTYTLTPRGPATELAIRMEYRVSTGFNWYAVPVADWLIGDFSEVILDFYRRRAEAVASAPKGPAARE</sequence>
<gene>
    <name evidence="3" type="ORF">ABU614_12970</name>
</gene>
<keyword evidence="2" id="KW-1133">Transmembrane helix</keyword>
<proteinExistence type="predicted"/>
<dbReference type="InterPro" id="IPR023393">
    <property type="entry name" value="START-like_dom_sf"/>
</dbReference>
<keyword evidence="2" id="KW-0812">Transmembrane</keyword>
<accession>A0AAU8MLD8</accession>
<organism evidence="3">
    <name type="scientific">Lysobacter firmicutimachus</name>
    <dbReference type="NCBI Taxonomy" id="1792846"/>
    <lineage>
        <taxon>Bacteria</taxon>
        <taxon>Pseudomonadati</taxon>
        <taxon>Pseudomonadota</taxon>
        <taxon>Gammaproteobacteria</taxon>
        <taxon>Lysobacterales</taxon>
        <taxon>Lysobacteraceae</taxon>
        <taxon>Lysobacter</taxon>
    </lineage>
</organism>
<evidence type="ECO:0000256" key="1">
    <source>
        <dbReference type="SAM" id="MobiDB-lite"/>
    </source>
</evidence>
<protein>
    <recommendedName>
        <fullName evidence="4">SRPBCC family protein</fullName>
    </recommendedName>
</protein>
<dbReference type="Gene3D" id="3.30.530.20">
    <property type="match status" value="1"/>
</dbReference>
<dbReference type="AlphaFoldDB" id="A0AAU8MLD8"/>
<feature type="transmembrane region" description="Helical" evidence="2">
    <location>
        <begin position="56"/>
        <end position="75"/>
    </location>
</feature>
<evidence type="ECO:0000313" key="3">
    <source>
        <dbReference type="EMBL" id="XCO73310.1"/>
    </source>
</evidence>
<feature type="transmembrane region" description="Helical" evidence="2">
    <location>
        <begin position="87"/>
        <end position="106"/>
    </location>
</feature>
<feature type="transmembrane region" description="Helical" evidence="2">
    <location>
        <begin position="112"/>
        <end position="133"/>
    </location>
</feature>
<reference evidence="3" key="1">
    <citation type="submission" date="2024-06" db="EMBL/GenBank/DDBJ databases">
        <authorList>
            <person name="Li S."/>
        </authorList>
    </citation>
    <scope>NUCLEOTIDE SEQUENCE</scope>
    <source>
        <strain evidence="3">SR10</strain>
    </source>
</reference>
<feature type="region of interest" description="Disordered" evidence="1">
    <location>
        <begin position="1"/>
        <end position="20"/>
    </location>
</feature>
<dbReference type="SUPFAM" id="SSF55961">
    <property type="entry name" value="Bet v1-like"/>
    <property type="match status" value="1"/>
</dbReference>
<dbReference type="EMBL" id="CP159925">
    <property type="protein sequence ID" value="XCO73310.1"/>
    <property type="molecule type" value="Genomic_DNA"/>
</dbReference>
<evidence type="ECO:0008006" key="4">
    <source>
        <dbReference type="Google" id="ProtNLM"/>
    </source>
</evidence>
<keyword evidence="2" id="KW-0472">Membrane</keyword>
<dbReference type="RefSeq" id="WP_363796356.1">
    <property type="nucleotide sequence ID" value="NZ_CP159925.1"/>
</dbReference>